<organism evidence="2 3">
    <name type="scientific">Mycolicibacterium conceptionense</name>
    <dbReference type="NCBI Taxonomy" id="451644"/>
    <lineage>
        <taxon>Bacteria</taxon>
        <taxon>Bacillati</taxon>
        <taxon>Actinomycetota</taxon>
        <taxon>Actinomycetes</taxon>
        <taxon>Mycobacteriales</taxon>
        <taxon>Mycobacteriaceae</taxon>
        <taxon>Mycolicibacterium</taxon>
    </lineage>
</organism>
<feature type="signal peptide" evidence="1">
    <location>
        <begin position="1"/>
        <end position="27"/>
    </location>
</feature>
<keyword evidence="1" id="KW-0732">Signal</keyword>
<proteinExistence type="predicted"/>
<dbReference type="Proteomes" id="UP000182227">
    <property type="component" value="Unassembled WGS sequence"/>
</dbReference>
<name>A0A0U1E1G5_9MYCO</name>
<evidence type="ECO:0000313" key="3">
    <source>
        <dbReference type="Proteomes" id="UP000182227"/>
    </source>
</evidence>
<dbReference type="AlphaFoldDB" id="A0A0U1E1G5"/>
<evidence type="ECO:0000313" key="2">
    <source>
        <dbReference type="EMBL" id="CQD25030.1"/>
    </source>
</evidence>
<dbReference type="EMBL" id="CTEF01000009">
    <property type="protein sequence ID" value="CQD25030.1"/>
    <property type="molecule type" value="Genomic_DNA"/>
</dbReference>
<feature type="chain" id="PRO_5039295475" description="NLP/P60 protein" evidence="1">
    <location>
        <begin position="28"/>
        <end position="142"/>
    </location>
</feature>
<evidence type="ECO:0000256" key="1">
    <source>
        <dbReference type="SAM" id="SignalP"/>
    </source>
</evidence>
<evidence type="ECO:0008006" key="4">
    <source>
        <dbReference type="Google" id="ProtNLM"/>
    </source>
</evidence>
<accession>A0A0U1E1G5</accession>
<reference evidence="2 3" key="1">
    <citation type="submission" date="2015-03" db="EMBL/GenBank/DDBJ databases">
        <authorList>
            <person name="Murphy D."/>
        </authorList>
    </citation>
    <scope>NUCLEOTIDE SEQUENCE [LARGE SCALE GENOMIC DNA]</scope>
    <source>
        <strain evidence="2 3">D16</strain>
    </source>
</reference>
<sequence precursor="true">MAGRLVRMWRRSIVCCLLGWGCFPAAPADGGGQLAEALDQATDTYARMAAETEAVQAAIRDAAQSAAETARQAAIDMASIRDAAQSQGTAIMPAEDLESAEPRDLKLLVETMDSKLEAAQDVLGTTRENFERSAERLRAAYL</sequence>
<protein>
    <recommendedName>
        <fullName evidence="4">NLP/P60 protein</fullName>
    </recommendedName>
</protein>
<gene>
    <name evidence="2" type="ORF">BN970_06828</name>
</gene>